<evidence type="ECO:0000313" key="2">
    <source>
        <dbReference type="EMBL" id="KRK25615.1"/>
    </source>
</evidence>
<keyword evidence="1" id="KW-0812">Transmembrane</keyword>
<protein>
    <submittedName>
        <fullName evidence="2">Abc superfamily atp binding cassette transporter subunit</fullName>
    </submittedName>
</protein>
<proteinExistence type="predicted"/>
<reference evidence="2 3" key="1">
    <citation type="journal article" date="2015" name="Genome Announc.">
        <title>Expanding the biotechnology potential of lactobacilli through comparative genomics of 213 strains and associated genera.</title>
        <authorList>
            <person name="Sun Z."/>
            <person name="Harris H.M."/>
            <person name="McCann A."/>
            <person name="Guo C."/>
            <person name="Argimon S."/>
            <person name="Zhang W."/>
            <person name="Yang X."/>
            <person name="Jeffery I.B."/>
            <person name="Cooney J.C."/>
            <person name="Kagawa T.F."/>
            <person name="Liu W."/>
            <person name="Song Y."/>
            <person name="Salvetti E."/>
            <person name="Wrobel A."/>
            <person name="Rasinkangas P."/>
            <person name="Parkhill J."/>
            <person name="Rea M.C."/>
            <person name="O'Sullivan O."/>
            <person name="Ritari J."/>
            <person name="Douillard F.P."/>
            <person name="Paul Ross R."/>
            <person name="Yang R."/>
            <person name="Briner A.E."/>
            <person name="Felis G.E."/>
            <person name="de Vos W.M."/>
            <person name="Barrangou R."/>
            <person name="Klaenhammer T.R."/>
            <person name="Caufield P.W."/>
            <person name="Cui Y."/>
            <person name="Zhang H."/>
            <person name="O'Toole P.W."/>
        </authorList>
    </citation>
    <scope>NUCLEOTIDE SEQUENCE [LARGE SCALE GENOMIC DNA]</scope>
    <source>
        <strain evidence="2 3">DSM 20314</strain>
    </source>
</reference>
<accession>A0A837RAG2</accession>
<feature type="transmembrane region" description="Helical" evidence="1">
    <location>
        <begin position="161"/>
        <end position="182"/>
    </location>
</feature>
<name>A0A837RAG2_LACPE</name>
<dbReference type="AlphaFoldDB" id="A0A837RAG2"/>
<keyword evidence="1" id="KW-1133">Transmembrane helix</keyword>
<comment type="caution">
    <text evidence="2">The sequence shown here is derived from an EMBL/GenBank/DDBJ whole genome shotgun (WGS) entry which is preliminary data.</text>
</comment>
<dbReference type="InterPro" id="IPR017195">
    <property type="entry name" value="ABC_thiamin-permease_prd"/>
</dbReference>
<gene>
    <name evidence="2" type="ORF">FD24_GL003112</name>
</gene>
<evidence type="ECO:0000256" key="1">
    <source>
        <dbReference type="SAM" id="Phobius"/>
    </source>
</evidence>
<feature type="transmembrane region" description="Helical" evidence="1">
    <location>
        <begin position="59"/>
        <end position="79"/>
    </location>
</feature>
<dbReference type="EMBL" id="AZCU01000007">
    <property type="protein sequence ID" value="KRK25615.1"/>
    <property type="molecule type" value="Genomic_DNA"/>
</dbReference>
<evidence type="ECO:0000313" key="3">
    <source>
        <dbReference type="Proteomes" id="UP000051020"/>
    </source>
</evidence>
<keyword evidence="1" id="KW-0472">Membrane</keyword>
<dbReference type="PIRSF" id="PIRSF037394">
    <property type="entry name" value="ABC_thiamine-permease_YkoE_prd"/>
    <property type="match status" value="1"/>
</dbReference>
<feature type="transmembrane region" description="Helical" evidence="1">
    <location>
        <begin position="99"/>
        <end position="118"/>
    </location>
</feature>
<sequence>MNDKLFWEDLTMKWVKSWYLNDIILLALIGIFFGAIFMGTNFVYNVLSAALTPFGLSGLANELLLGLWCMPGMLAGYLIRLKGSATLGELLAATVEMFFGGQWGITTLISGIVQGFGAELGYIATGYKHYDWLGLTAAATTTTLVTFGWDLARNGYFKLQLWLLILYLVVRFISMFVFGGLLTKAITDLLDRSHVLKSTH</sequence>
<organism evidence="2 3">
    <name type="scientific">Lactiplantibacillus pentosus DSM 20314</name>
    <dbReference type="NCBI Taxonomy" id="1423791"/>
    <lineage>
        <taxon>Bacteria</taxon>
        <taxon>Bacillati</taxon>
        <taxon>Bacillota</taxon>
        <taxon>Bacilli</taxon>
        <taxon>Lactobacillales</taxon>
        <taxon>Lactobacillaceae</taxon>
        <taxon>Lactiplantibacillus</taxon>
    </lineage>
</organism>
<feature type="transmembrane region" description="Helical" evidence="1">
    <location>
        <begin position="130"/>
        <end position="149"/>
    </location>
</feature>
<feature type="transmembrane region" description="Helical" evidence="1">
    <location>
        <begin position="23"/>
        <end position="47"/>
    </location>
</feature>
<dbReference type="Proteomes" id="UP000051020">
    <property type="component" value="Unassembled WGS sequence"/>
</dbReference>
<dbReference type="Pfam" id="PF09819">
    <property type="entry name" value="ABC_cobalt"/>
    <property type="match status" value="1"/>
</dbReference>